<keyword evidence="4 10" id="KW-1133">Transmembrane helix</keyword>
<evidence type="ECO:0000256" key="7">
    <source>
        <dbReference type="ARBA" id="ARBA00023170"/>
    </source>
</evidence>
<name>A0A914B9Y1_PATMI</name>
<dbReference type="RefSeq" id="XP_038072998.1">
    <property type="nucleotide sequence ID" value="XM_038217070.1"/>
</dbReference>
<dbReference type="PRINTS" id="PR00237">
    <property type="entry name" value="GPCRRHODOPSN"/>
</dbReference>
<proteinExistence type="predicted"/>
<organism evidence="12 13">
    <name type="scientific">Patiria miniata</name>
    <name type="common">Bat star</name>
    <name type="synonym">Asterina miniata</name>
    <dbReference type="NCBI Taxonomy" id="46514"/>
    <lineage>
        <taxon>Eukaryota</taxon>
        <taxon>Metazoa</taxon>
        <taxon>Echinodermata</taxon>
        <taxon>Eleutherozoa</taxon>
        <taxon>Asterozoa</taxon>
        <taxon>Asteroidea</taxon>
        <taxon>Valvatacea</taxon>
        <taxon>Valvatida</taxon>
        <taxon>Asterinidae</taxon>
        <taxon>Patiria</taxon>
    </lineage>
</organism>
<keyword evidence="7" id="KW-0675">Receptor</keyword>
<dbReference type="PROSITE" id="PS50262">
    <property type="entry name" value="G_PROTEIN_RECEP_F1_2"/>
    <property type="match status" value="1"/>
</dbReference>
<dbReference type="Proteomes" id="UP000887568">
    <property type="component" value="Unplaced"/>
</dbReference>
<dbReference type="OrthoDB" id="10071887at2759"/>
<keyword evidence="6 10" id="KW-0472">Membrane</keyword>
<keyword evidence="8" id="KW-0807">Transducer</keyword>
<feature type="transmembrane region" description="Helical" evidence="10">
    <location>
        <begin position="71"/>
        <end position="89"/>
    </location>
</feature>
<keyword evidence="2" id="KW-1003">Cell membrane</keyword>
<dbReference type="Gene3D" id="1.20.1070.10">
    <property type="entry name" value="Rhodopsin 7-helix transmembrane proteins"/>
    <property type="match status" value="1"/>
</dbReference>
<dbReference type="SUPFAM" id="SSF81321">
    <property type="entry name" value="Family A G protein-coupled receptor-like"/>
    <property type="match status" value="1"/>
</dbReference>
<feature type="transmembrane region" description="Helical" evidence="10">
    <location>
        <begin position="322"/>
        <end position="340"/>
    </location>
</feature>
<evidence type="ECO:0000256" key="8">
    <source>
        <dbReference type="ARBA" id="ARBA00023224"/>
    </source>
</evidence>
<dbReference type="AlphaFoldDB" id="A0A914B9Y1"/>
<dbReference type="Pfam" id="PF00001">
    <property type="entry name" value="7tm_1"/>
    <property type="match status" value="1"/>
</dbReference>
<evidence type="ECO:0000256" key="3">
    <source>
        <dbReference type="ARBA" id="ARBA00022692"/>
    </source>
</evidence>
<dbReference type="EnsemblMetazoa" id="XM_038217070.1">
    <property type="protein sequence ID" value="XP_038072998.1"/>
    <property type="gene ID" value="LOC119741320"/>
</dbReference>
<evidence type="ECO:0000256" key="6">
    <source>
        <dbReference type="ARBA" id="ARBA00023136"/>
    </source>
</evidence>
<feature type="region of interest" description="Disordered" evidence="9">
    <location>
        <begin position="251"/>
        <end position="274"/>
    </location>
</feature>
<feature type="transmembrane region" description="Helical" evidence="10">
    <location>
        <begin position="195"/>
        <end position="220"/>
    </location>
</feature>
<dbReference type="InterPro" id="IPR000276">
    <property type="entry name" value="GPCR_Rhodpsn"/>
</dbReference>
<evidence type="ECO:0000256" key="1">
    <source>
        <dbReference type="ARBA" id="ARBA00004651"/>
    </source>
</evidence>
<reference evidence="12" key="1">
    <citation type="submission" date="2022-11" db="UniProtKB">
        <authorList>
            <consortium name="EnsemblMetazoa"/>
        </authorList>
    </citation>
    <scope>IDENTIFICATION</scope>
</reference>
<feature type="transmembrane region" description="Helical" evidence="10">
    <location>
        <begin position="283"/>
        <end position="302"/>
    </location>
</feature>
<evidence type="ECO:0000256" key="5">
    <source>
        <dbReference type="ARBA" id="ARBA00023040"/>
    </source>
</evidence>
<evidence type="ECO:0000313" key="13">
    <source>
        <dbReference type="Proteomes" id="UP000887568"/>
    </source>
</evidence>
<evidence type="ECO:0000259" key="11">
    <source>
        <dbReference type="PROSITE" id="PS50262"/>
    </source>
</evidence>
<keyword evidence="13" id="KW-1185">Reference proteome</keyword>
<feature type="transmembrane region" description="Helical" evidence="10">
    <location>
        <begin position="34"/>
        <end position="59"/>
    </location>
</feature>
<dbReference type="GO" id="GO:0043410">
    <property type="term" value="P:positive regulation of MAPK cascade"/>
    <property type="evidence" value="ECO:0007669"/>
    <property type="project" value="TreeGrafter"/>
</dbReference>
<evidence type="ECO:0000256" key="9">
    <source>
        <dbReference type="SAM" id="MobiDB-lite"/>
    </source>
</evidence>
<accession>A0A914B9Y1</accession>
<dbReference type="GO" id="GO:0071880">
    <property type="term" value="P:adenylate cyclase-activating adrenergic receptor signaling pathway"/>
    <property type="evidence" value="ECO:0007669"/>
    <property type="project" value="TreeGrafter"/>
</dbReference>
<dbReference type="PANTHER" id="PTHR24248:SF120">
    <property type="entry name" value="G-PROTEIN COUPLED RECEPTORS FAMILY 1 PROFILE DOMAIN-CONTAINING PROTEIN"/>
    <property type="match status" value="1"/>
</dbReference>
<dbReference type="GO" id="GO:0005886">
    <property type="term" value="C:plasma membrane"/>
    <property type="evidence" value="ECO:0007669"/>
    <property type="project" value="UniProtKB-SubCell"/>
</dbReference>
<dbReference type="GeneID" id="119741320"/>
<feature type="transmembrane region" description="Helical" evidence="10">
    <location>
        <begin position="150"/>
        <end position="171"/>
    </location>
</feature>
<keyword evidence="5" id="KW-0297">G-protein coupled receptor</keyword>
<dbReference type="InterPro" id="IPR017452">
    <property type="entry name" value="GPCR_Rhodpsn_7TM"/>
</dbReference>
<dbReference type="SMART" id="SM01381">
    <property type="entry name" value="7TM_GPCR_Srsx"/>
    <property type="match status" value="1"/>
</dbReference>
<sequence length="367" mass="41573">MATSDASIVDDTSTHSSSDYSLLGEFSHPAYIEIFISTIVWLMCFLAVSGNILIFVVILRDKQLRSNVANMYILNLASADLCVGINSLTVSNIWRYTGNWPFQRAVCTFWVIMDYSACMQGAFAVTLISLDRYFMVTKFLEYRKYQSKKLACCLITGTWTLALLVNALPVLGNDLWPNARAFGEVNYSVICDFGVLYILSFHIIQIVVGFFVPAIILAYLNCKVYANILKRSKGLVRTAVSPMQLDTIHPPAEPSAKNEPHVHSTDQSSQDTKRSYKNSRKSAITLALIVGVFFICWTPYYVLQFMLVAMGIDDSWLLWNGVSYTVWVNSAINPFIYAATSPRIRRGIIKTLCFWNLRLRRKIRPLH</sequence>
<evidence type="ECO:0000256" key="4">
    <source>
        <dbReference type="ARBA" id="ARBA00022989"/>
    </source>
</evidence>
<evidence type="ECO:0000256" key="2">
    <source>
        <dbReference type="ARBA" id="ARBA00022475"/>
    </source>
</evidence>
<dbReference type="PANTHER" id="PTHR24248">
    <property type="entry name" value="ADRENERGIC RECEPTOR-RELATED G-PROTEIN COUPLED RECEPTOR"/>
    <property type="match status" value="1"/>
</dbReference>
<comment type="subcellular location">
    <subcellularLocation>
        <location evidence="1">Cell membrane</location>
        <topology evidence="1">Multi-pass membrane protein</topology>
    </subcellularLocation>
</comment>
<dbReference type="GO" id="GO:0004930">
    <property type="term" value="F:G protein-coupled receptor activity"/>
    <property type="evidence" value="ECO:0007669"/>
    <property type="project" value="UniProtKB-KW"/>
</dbReference>
<evidence type="ECO:0000313" key="12">
    <source>
        <dbReference type="EnsemblMetazoa" id="XP_038072998.1"/>
    </source>
</evidence>
<evidence type="ECO:0000256" key="10">
    <source>
        <dbReference type="SAM" id="Phobius"/>
    </source>
</evidence>
<keyword evidence="3 10" id="KW-0812">Transmembrane</keyword>
<feature type="transmembrane region" description="Helical" evidence="10">
    <location>
        <begin position="109"/>
        <end position="130"/>
    </location>
</feature>
<feature type="domain" description="G-protein coupled receptors family 1 profile" evidence="11">
    <location>
        <begin position="50"/>
        <end position="337"/>
    </location>
</feature>
<dbReference type="OMA" id="YLEIAVW"/>
<protein>
    <recommendedName>
        <fullName evidence="11">G-protein coupled receptors family 1 profile domain-containing protein</fullName>
    </recommendedName>
</protein>